<proteinExistence type="predicted"/>
<name>A0A1J1IXG4_9DIPT</name>
<dbReference type="EMBL" id="CVRI01000063">
    <property type="protein sequence ID" value="CRL04893.1"/>
    <property type="molecule type" value="Genomic_DNA"/>
</dbReference>
<reference evidence="1 2" key="1">
    <citation type="submission" date="2015-04" db="EMBL/GenBank/DDBJ databases">
        <authorList>
            <person name="Syromyatnikov M.Y."/>
            <person name="Popov V.N."/>
        </authorList>
    </citation>
    <scope>NUCLEOTIDE SEQUENCE [LARGE SCALE GENOMIC DNA]</scope>
</reference>
<keyword evidence="2" id="KW-1185">Reference proteome</keyword>
<gene>
    <name evidence="1" type="ORF">CLUMA_CG017944</name>
</gene>
<protein>
    <submittedName>
        <fullName evidence="1">CLUMA_CG017944, isoform A</fullName>
    </submittedName>
</protein>
<evidence type="ECO:0000313" key="1">
    <source>
        <dbReference type="EMBL" id="CRL04893.1"/>
    </source>
</evidence>
<dbReference type="AlphaFoldDB" id="A0A1J1IXG4"/>
<evidence type="ECO:0000313" key="2">
    <source>
        <dbReference type="Proteomes" id="UP000183832"/>
    </source>
</evidence>
<organism evidence="1 2">
    <name type="scientific">Clunio marinus</name>
    <dbReference type="NCBI Taxonomy" id="568069"/>
    <lineage>
        <taxon>Eukaryota</taxon>
        <taxon>Metazoa</taxon>
        <taxon>Ecdysozoa</taxon>
        <taxon>Arthropoda</taxon>
        <taxon>Hexapoda</taxon>
        <taxon>Insecta</taxon>
        <taxon>Pterygota</taxon>
        <taxon>Neoptera</taxon>
        <taxon>Endopterygota</taxon>
        <taxon>Diptera</taxon>
        <taxon>Nematocera</taxon>
        <taxon>Chironomoidea</taxon>
        <taxon>Chironomidae</taxon>
        <taxon>Clunio</taxon>
    </lineage>
</organism>
<dbReference type="Proteomes" id="UP000183832">
    <property type="component" value="Unassembled WGS sequence"/>
</dbReference>
<accession>A0A1J1IXG4</accession>
<sequence>MISAISSKLFHMFLGMKNITKIPPRIEFTAKKYIGPP</sequence>